<dbReference type="AlphaFoldDB" id="A0A644ZDD5"/>
<name>A0A644ZDD5_9ZZZZ</name>
<proteinExistence type="predicted"/>
<gene>
    <name evidence="1" type="ORF">SDC9_85502</name>
</gene>
<sequence length="107" mass="11551">MSPHESALKMAKSISLLPRGVISNSITPPLLTLILYHSEKLSVRMQLAQDSEESPGPYICDETVKSSHKAMALSQSLLYVPAGPEGYAISFSVISHPSQNPELEASD</sequence>
<evidence type="ECO:0000313" key="1">
    <source>
        <dbReference type="EMBL" id="MPM38872.1"/>
    </source>
</evidence>
<dbReference type="EMBL" id="VSSQ01008439">
    <property type="protein sequence ID" value="MPM38872.1"/>
    <property type="molecule type" value="Genomic_DNA"/>
</dbReference>
<organism evidence="1">
    <name type="scientific">bioreactor metagenome</name>
    <dbReference type="NCBI Taxonomy" id="1076179"/>
    <lineage>
        <taxon>unclassified sequences</taxon>
        <taxon>metagenomes</taxon>
        <taxon>ecological metagenomes</taxon>
    </lineage>
</organism>
<protein>
    <submittedName>
        <fullName evidence="1">Uncharacterized protein</fullName>
    </submittedName>
</protein>
<accession>A0A644ZDD5</accession>
<reference evidence="1" key="1">
    <citation type="submission" date="2019-08" db="EMBL/GenBank/DDBJ databases">
        <authorList>
            <person name="Kucharzyk K."/>
            <person name="Murdoch R.W."/>
            <person name="Higgins S."/>
            <person name="Loffler F."/>
        </authorList>
    </citation>
    <scope>NUCLEOTIDE SEQUENCE</scope>
</reference>
<comment type="caution">
    <text evidence="1">The sequence shown here is derived from an EMBL/GenBank/DDBJ whole genome shotgun (WGS) entry which is preliminary data.</text>
</comment>